<dbReference type="InterPro" id="IPR029062">
    <property type="entry name" value="Class_I_gatase-like"/>
</dbReference>
<evidence type="ECO:0000256" key="4">
    <source>
        <dbReference type="ARBA" id="ARBA00022723"/>
    </source>
</evidence>
<dbReference type="Pfam" id="PF08533">
    <property type="entry name" value="Glyco_hydro_42C"/>
    <property type="match status" value="1"/>
</dbReference>
<comment type="catalytic activity">
    <reaction evidence="1 8">
        <text>Hydrolysis of terminal non-reducing beta-D-galactose residues in beta-D-galactosides.</text>
        <dbReference type="EC" id="3.2.1.23"/>
    </reaction>
</comment>
<evidence type="ECO:0000313" key="14">
    <source>
        <dbReference type="EMBL" id="QPC80824.1"/>
    </source>
</evidence>
<dbReference type="GO" id="GO:0009341">
    <property type="term" value="C:beta-galactosidase complex"/>
    <property type="evidence" value="ECO:0007669"/>
    <property type="project" value="InterPro"/>
</dbReference>
<evidence type="ECO:0000259" key="11">
    <source>
        <dbReference type="Pfam" id="PF02449"/>
    </source>
</evidence>
<dbReference type="InterPro" id="IPR003476">
    <property type="entry name" value="Glyco_hydro_42"/>
</dbReference>
<feature type="active site" description="Proton donor" evidence="9">
    <location>
        <position position="142"/>
    </location>
</feature>
<dbReference type="RefSeq" id="WP_195168899.1">
    <property type="nucleotide sequence ID" value="NZ_CP062983.1"/>
</dbReference>
<proteinExistence type="inferred from homology"/>
<dbReference type="Pfam" id="PF08532">
    <property type="entry name" value="Glyco_hydro_42M"/>
    <property type="match status" value="1"/>
</dbReference>
<feature type="domain" description="Glycoside hydrolase family 42 N-terminal" evidence="11">
    <location>
        <begin position="7"/>
        <end position="393"/>
    </location>
</feature>
<keyword evidence="15" id="KW-1185">Reference proteome</keyword>
<dbReference type="CDD" id="cd03143">
    <property type="entry name" value="A4_beta-galactosidase_middle_domain"/>
    <property type="match status" value="1"/>
</dbReference>
<evidence type="ECO:0000256" key="10">
    <source>
        <dbReference type="PIRSR" id="PIRSR001084-2"/>
    </source>
</evidence>
<dbReference type="InterPro" id="IPR013739">
    <property type="entry name" value="Beta_galactosidase_C"/>
</dbReference>
<evidence type="ECO:0000256" key="6">
    <source>
        <dbReference type="ARBA" id="ARBA00022833"/>
    </source>
</evidence>
<evidence type="ECO:0000256" key="9">
    <source>
        <dbReference type="PIRSR" id="PIRSR001084-1"/>
    </source>
</evidence>
<dbReference type="GO" id="GO:0046872">
    <property type="term" value="F:metal ion binding"/>
    <property type="evidence" value="ECO:0007669"/>
    <property type="project" value="UniProtKB-KW"/>
</dbReference>
<dbReference type="EMBL" id="CP062983">
    <property type="protein sequence ID" value="QPC80824.1"/>
    <property type="molecule type" value="Genomic_DNA"/>
</dbReference>
<feature type="domain" description="Beta-galactosidase trimerisation" evidence="12">
    <location>
        <begin position="407"/>
        <end position="620"/>
    </location>
</feature>
<evidence type="ECO:0000256" key="1">
    <source>
        <dbReference type="ARBA" id="ARBA00001412"/>
    </source>
</evidence>
<feature type="domain" description="Beta-galactosidase C-terminal" evidence="13">
    <location>
        <begin position="631"/>
        <end position="690"/>
    </location>
</feature>
<dbReference type="GO" id="GO:0006012">
    <property type="term" value="P:galactose metabolic process"/>
    <property type="evidence" value="ECO:0007669"/>
    <property type="project" value="InterPro"/>
</dbReference>
<dbReference type="SUPFAM" id="SSF52317">
    <property type="entry name" value="Class I glutamine amidotransferase-like"/>
    <property type="match status" value="1"/>
</dbReference>
<dbReference type="EC" id="3.2.1.23" evidence="3 8"/>
<accession>A0A7S8E5U3</accession>
<evidence type="ECO:0000256" key="3">
    <source>
        <dbReference type="ARBA" id="ARBA00012756"/>
    </source>
</evidence>
<dbReference type="Pfam" id="PF02449">
    <property type="entry name" value="Glyco_hydro_42"/>
    <property type="match status" value="1"/>
</dbReference>
<protein>
    <recommendedName>
        <fullName evidence="3 8">Beta-galactosidase</fullName>
        <shortName evidence="8">Beta-gal</shortName>
        <ecNumber evidence="3 8">3.2.1.23</ecNumber>
    </recommendedName>
</protein>
<dbReference type="SUPFAM" id="SSF51445">
    <property type="entry name" value="(Trans)glycosidases"/>
    <property type="match status" value="1"/>
</dbReference>
<dbReference type="InterPro" id="IPR017853">
    <property type="entry name" value="GH"/>
</dbReference>
<dbReference type="PANTHER" id="PTHR36447">
    <property type="entry name" value="BETA-GALACTOSIDASE GANA"/>
    <property type="match status" value="1"/>
</dbReference>
<dbReference type="AlphaFoldDB" id="A0A7S8E5U3"/>
<feature type="active site" description="Nucleophile" evidence="9">
    <location>
        <position position="318"/>
    </location>
</feature>
<evidence type="ECO:0000259" key="12">
    <source>
        <dbReference type="Pfam" id="PF08532"/>
    </source>
</evidence>
<gene>
    <name evidence="14" type="ORF">G4Y79_14015</name>
</gene>
<feature type="binding site" evidence="10">
    <location>
        <position position="141"/>
    </location>
    <ligand>
        <name>substrate</name>
    </ligand>
</feature>
<dbReference type="InterPro" id="IPR013738">
    <property type="entry name" value="Beta_galactosidase_Trimer"/>
</dbReference>
<feature type="binding site" evidence="10">
    <location>
        <position position="103"/>
    </location>
    <ligand>
        <name>substrate</name>
    </ligand>
</feature>
<name>A0A7S8E5U3_9CHLR</name>
<keyword evidence="4" id="KW-0479">Metal-binding</keyword>
<dbReference type="KEGG" id="pmet:G4Y79_14015"/>
<evidence type="ECO:0000256" key="7">
    <source>
        <dbReference type="ARBA" id="ARBA00023295"/>
    </source>
</evidence>
<dbReference type="GO" id="GO:0004565">
    <property type="term" value="F:beta-galactosidase activity"/>
    <property type="evidence" value="ECO:0007669"/>
    <property type="project" value="UniProtKB-EC"/>
</dbReference>
<dbReference type="Proteomes" id="UP000594468">
    <property type="component" value="Chromosome"/>
</dbReference>
<keyword evidence="6" id="KW-0862">Zinc</keyword>
<evidence type="ECO:0000259" key="13">
    <source>
        <dbReference type="Pfam" id="PF08533"/>
    </source>
</evidence>
<keyword evidence="7 8" id="KW-0326">Glycosidase</keyword>
<dbReference type="PIRSF" id="PIRSF001084">
    <property type="entry name" value="B-galactosidase"/>
    <property type="match status" value="1"/>
</dbReference>
<dbReference type="Gene3D" id="3.40.50.880">
    <property type="match status" value="1"/>
</dbReference>
<evidence type="ECO:0000256" key="5">
    <source>
        <dbReference type="ARBA" id="ARBA00022801"/>
    </source>
</evidence>
<evidence type="ECO:0000313" key="15">
    <source>
        <dbReference type="Proteomes" id="UP000594468"/>
    </source>
</evidence>
<evidence type="ECO:0000256" key="8">
    <source>
        <dbReference type="PIRNR" id="PIRNR001084"/>
    </source>
</evidence>
<sequence length="693" mass="78378">MLYGAAYYHEYQPYERLEQDIDLMKEMNLTVVRLGESTWYSWEPEDGVFKLDWMDRVIDAMHAADIKVIFGTPTYAIPPWMAKKHPEVMAQHHSGTYVPYGYRQNMNHAHPAFRYYAERVIRKLISHYASHPAIIGYQIDNETSSGQLHNPDVFQKFLWYLKDKYKTVDNLNEVWGLTYWSHRINEWDELWKPDGNSTPGYDLDWRRFQSQLVTDLLDWEAQIVREYARPDQFITQCFVGAYSRPEANVFDISKSLDIVAINPYHVTQSGLELDPQNDTDTIGPEWMTSRQDHVGVSQIFLNGDWARGAKEQNFLITELNANSIGGSSTNYPGYEGQLRQAVYTFISKGANMVAYWHWHTLHYGFETYWGGVLGHSLEKGRIGREFEQIGAELIAHSDILTDLSTQADVGFLYHEDSKYALSYMPALSQPGTGNPDPLTYERVFDNFYRMYFNVNAQTAIVHPEQEFEKYPLLVVPALYAADDALLERLVAYAKNGGHLLLTFRSGYGDEFARARWAVAPGILRDAVGASYQEYSNLMKEVLVKGEGLDLPEGAAATAWADGLELESAEALATYQHPHFGQFPAIVTKVVGKGRVTYCGTLPNMPLGEALAAWTMNKAGIDPVIEGLPTTVRVTSTTATSGERLLFFTNWSWTPQTLPAIPGGGKDLLANVSISESDTLELGAWDVKIIVQAK</sequence>
<evidence type="ECO:0000256" key="2">
    <source>
        <dbReference type="ARBA" id="ARBA00005940"/>
    </source>
</evidence>
<dbReference type="PANTHER" id="PTHR36447:SF2">
    <property type="entry name" value="BETA-GALACTOSIDASE YESZ"/>
    <property type="match status" value="1"/>
</dbReference>
<keyword evidence="5 8" id="KW-0378">Hydrolase</keyword>
<dbReference type="InterPro" id="IPR013529">
    <property type="entry name" value="Glyco_hydro_42_N"/>
</dbReference>
<dbReference type="Gene3D" id="3.20.20.80">
    <property type="entry name" value="Glycosidases"/>
    <property type="match status" value="1"/>
</dbReference>
<organism evidence="14 15">
    <name type="scientific">Phototrophicus methaneseepsis</name>
    <dbReference type="NCBI Taxonomy" id="2710758"/>
    <lineage>
        <taxon>Bacteria</taxon>
        <taxon>Bacillati</taxon>
        <taxon>Chloroflexota</taxon>
        <taxon>Candidatus Thermofontia</taxon>
        <taxon>Phototrophicales</taxon>
        <taxon>Phototrophicaceae</taxon>
        <taxon>Phototrophicus</taxon>
    </lineage>
</organism>
<reference evidence="14 15" key="1">
    <citation type="submission" date="2020-02" db="EMBL/GenBank/DDBJ databases">
        <authorList>
            <person name="Zheng R.K."/>
            <person name="Sun C.M."/>
        </authorList>
    </citation>
    <scope>NUCLEOTIDE SEQUENCE [LARGE SCALE GENOMIC DNA]</scope>
    <source>
        <strain evidence="15">rifampicinis</strain>
    </source>
</reference>
<comment type="similarity">
    <text evidence="2 8">Belongs to the glycosyl hydrolase 42 family.</text>
</comment>